<dbReference type="GO" id="GO:0006310">
    <property type="term" value="P:DNA recombination"/>
    <property type="evidence" value="ECO:0007669"/>
    <property type="project" value="UniProtKB-KW"/>
</dbReference>
<evidence type="ECO:0000313" key="4">
    <source>
        <dbReference type="Proteomes" id="UP001152649"/>
    </source>
</evidence>
<comment type="caution">
    <text evidence="3">The sequence shown here is derived from an EMBL/GenBank/DDBJ whole genome shotgun (WGS) entry which is preliminary data.</text>
</comment>
<evidence type="ECO:0000313" key="3">
    <source>
        <dbReference type="EMBL" id="CAG8380416.1"/>
    </source>
</evidence>
<dbReference type="Proteomes" id="UP001152649">
    <property type="component" value="Unassembled WGS sequence"/>
</dbReference>
<protein>
    <submittedName>
        <fullName evidence="3">Uncharacterized protein</fullName>
    </submittedName>
</protein>
<dbReference type="OrthoDB" id="4369634at2759"/>
<feature type="region of interest" description="Disordered" evidence="2">
    <location>
        <begin position="510"/>
        <end position="556"/>
    </location>
</feature>
<feature type="region of interest" description="Disordered" evidence="2">
    <location>
        <begin position="1"/>
        <end position="36"/>
    </location>
</feature>
<dbReference type="InterPro" id="IPR013762">
    <property type="entry name" value="Integrase-like_cat_sf"/>
</dbReference>
<keyword evidence="4" id="KW-1185">Reference proteome</keyword>
<dbReference type="InterPro" id="IPR011010">
    <property type="entry name" value="DNA_brk_join_enz"/>
</dbReference>
<keyword evidence="1" id="KW-0233">DNA recombination</keyword>
<gene>
    <name evidence="3" type="ORF">PSALAMII_LOCUS5687</name>
</gene>
<organism evidence="3 4">
    <name type="scientific">Penicillium salamii</name>
    <dbReference type="NCBI Taxonomy" id="1612424"/>
    <lineage>
        <taxon>Eukaryota</taxon>
        <taxon>Fungi</taxon>
        <taxon>Dikarya</taxon>
        <taxon>Ascomycota</taxon>
        <taxon>Pezizomycotina</taxon>
        <taxon>Eurotiomycetes</taxon>
        <taxon>Eurotiomycetidae</taxon>
        <taxon>Eurotiales</taxon>
        <taxon>Aspergillaceae</taxon>
        <taxon>Penicillium</taxon>
    </lineage>
</organism>
<proteinExistence type="predicted"/>
<dbReference type="SUPFAM" id="SSF56349">
    <property type="entry name" value="DNA breaking-rejoining enzymes"/>
    <property type="match status" value="1"/>
</dbReference>
<dbReference type="AlphaFoldDB" id="A0A9W4NLD4"/>
<accession>A0A9W4NLD4</accession>
<dbReference type="GO" id="GO:0015074">
    <property type="term" value="P:DNA integration"/>
    <property type="evidence" value="ECO:0007669"/>
    <property type="project" value="InterPro"/>
</dbReference>
<name>A0A9W4NLD4_9EURO</name>
<evidence type="ECO:0000256" key="2">
    <source>
        <dbReference type="SAM" id="MobiDB-lite"/>
    </source>
</evidence>
<sequence length="586" mass="65592">MDPPDQPFNSSDIEEDVPRSRFGDLKPGNAGREMRKRMADNSYEDRIASKKAVRNLGLTSGPPTVIAKRKLVLGLWNEFCVSLGTDPESLPGENTVLRFLYTMIRQTRPQTVDKSLPSVSTIQANFQVFLEMMGFAFGSSFKQVASDVSRKAKEIMSQAVRDKILIKGVYNERQQLTFKSIRSMLLKDFELFSMSRGVLRPGSFENVMSYHLMLLLQSSLCARVGDIIRSNGYKDKEYMTWDDVELSFRTDATSPSIACLEGKFSLRFTKGTKDMPLEAKTFYVNPLPFGPDNVMCVIKALLIVAAHSGQTDSDIDMVLGCTYTSPSQIIRWKYGARPLVHKPHISPVPEKRLNDLEKPLTPDTYNLNVRRLAEQCGILGRISTHDIRRGAAAEVSRLPGTVTQNVSAVASALGHSHRALLSGLTNNYIGDSETDFWALRHAGQTRIFRRDPLVSSIPFERSTITAQQIIDYRTANPSLVVHPDGTAVSESAIRSRLQKVAKRQWENELLKPSQPAESTMPQPQVRRGVVDPESRQSQLTRLSEKSRQSQSSLLSINRQTASTTLFPESASFLHSEIIHTFIPPVR</sequence>
<dbReference type="PANTHER" id="PTHR37535">
    <property type="entry name" value="FLUG DOMAIN PROTEIN"/>
    <property type="match status" value="1"/>
</dbReference>
<dbReference type="Gene3D" id="1.10.443.10">
    <property type="entry name" value="Intergrase catalytic core"/>
    <property type="match status" value="1"/>
</dbReference>
<reference evidence="3" key="1">
    <citation type="submission" date="2021-07" db="EMBL/GenBank/DDBJ databases">
        <authorList>
            <person name="Branca A.L. A."/>
        </authorList>
    </citation>
    <scope>NUCLEOTIDE SEQUENCE</scope>
</reference>
<dbReference type="EMBL" id="CAJVPG010000233">
    <property type="protein sequence ID" value="CAG8380416.1"/>
    <property type="molecule type" value="Genomic_DNA"/>
</dbReference>
<dbReference type="GO" id="GO:0003677">
    <property type="term" value="F:DNA binding"/>
    <property type="evidence" value="ECO:0007669"/>
    <property type="project" value="InterPro"/>
</dbReference>
<dbReference type="PANTHER" id="PTHR37535:SF3">
    <property type="entry name" value="FLUG DOMAIN-CONTAINING PROTEIN"/>
    <property type="match status" value="1"/>
</dbReference>
<evidence type="ECO:0000256" key="1">
    <source>
        <dbReference type="ARBA" id="ARBA00023172"/>
    </source>
</evidence>